<evidence type="ECO:0000256" key="1">
    <source>
        <dbReference type="ARBA" id="ARBA00007664"/>
    </source>
</evidence>
<dbReference type="STRING" id="438753.AZC_1114"/>
<dbReference type="eggNOG" id="COG5640">
    <property type="taxonomic scope" value="Bacteria"/>
</dbReference>
<evidence type="ECO:0000313" key="6">
    <source>
        <dbReference type="Proteomes" id="UP000000270"/>
    </source>
</evidence>
<reference evidence="5 6" key="6">
    <citation type="journal article" date="2011" name="Appl. Environ. Microbiol.">
        <title>Involvement of the azorhizobial chromosome partition gene (parA) in the onset of bacteroid differentiation during Sesbania rostrata stem nodule development.</title>
        <authorList>
            <person name="Liu CT."/>
            <person name="Lee KB."/>
            <person name="Wang YS."/>
            <person name="Peng MH."/>
            <person name="Lee KT."/>
            <person name="Suzuki S."/>
            <person name="Suzuki T."/>
            <person name="Oyaizu H."/>
        </authorList>
    </citation>
    <scope>NUCLEOTIDE SEQUENCE [LARGE SCALE GENOMIC DNA]</scope>
    <source>
        <strain evidence="6">ATCC 43989 / DSM 5975 / JCM 20966 / LMG 6465 / NBRC 14845 / NCIMB 13405 / ORS 571</strain>
    </source>
</reference>
<dbReference type="HOGENOM" id="CLU_079867_0_0_5"/>
<dbReference type="PANTHER" id="PTHR24276">
    <property type="entry name" value="POLYSERASE-RELATED"/>
    <property type="match status" value="1"/>
</dbReference>
<dbReference type="KEGG" id="azc:AZC_1114"/>
<accession>A8HR40</accession>
<proteinExistence type="inferred from homology"/>
<keyword evidence="6" id="KW-1185">Reference proteome</keyword>
<dbReference type="GO" id="GO:0004252">
    <property type="term" value="F:serine-type endopeptidase activity"/>
    <property type="evidence" value="ECO:0007669"/>
    <property type="project" value="InterPro"/>
</dbReference>
<dbReference type="GO" id="GO:0006508">
    <property type="term" value="P:proteolysis"/>
    <property type="evidence" value="ECO:0007669"/>
    <property type="project" value="InterPro"/>
</dbReference>
<reference evidence="5 6" key="3">
    <citation type="journal article" date="2008" name="BMC Genomics">
        <title>The genome of the versatile nitrogen fixer Azorhizobium caulinodans ORS571.</title>
        <authorList>
            <person name="Lee KB."/>
            <person name="Backer P.D."/>
            <person name="Aono T."/>
            <person name="Liu CT."/>
            <person name="Suzuki S."/>
            <person name="Suzuki T."/>
            <person name="Kaneko T."/>
            <person name="Yamada M."/>
            <person name="Tabata S."/>
            <person name="Kupfer D.M."/>
            <person name="Najar F.Z."/>
            <person name="Wiley G.B."/>
            <person name="Roe B."/>
            <person name="Binnewies T.T."/>
            <person name="Ussery D.W."/>
            <person name="D'Haeze W."/>
            <person name="Herder J.D."/>
            <person name="Gevers D."/>
            <person name="Vereecke D."/>
            <person name="Holsters M."/>
            <person name="Oyaizu H."/>
        </authorList>
    </citation>
    <scope>NUCLEOTIDE SEQUENCE [LARGE SCALE GENOMIC DNA]</scope>
    <source>
        <strain evidence="6">ATCC 43989 / DSM 5975 / JCM 20966 / LMG 6465 / NBRC 14845 / NCIMB 13405 / ORS 571</strain>
    </source>
</reference>
<dbReference type="PANTHER" id="PTHR24276:SF98">
    <property type="entry name" value="FI18310P1-RELATED"/>
    <property type="match status" value="1"/>
</dbReference>
<organism evidence="5 6">
    <name type="scientific">Azorhizobium caulinodans (strain ATCC 43989 / DSM 5975 / JCM 20966 / LMG 6465 / NBRC 14845 / NCIMB 13405 / ORS 571)</name>
    <dbReference type="NCBI Taxonomy" id="438753"/>
    <lineage>
        <taxon>Bacteria</taxon>
        <taxon>Pseudomonadati</taxon>
        <taxon>Pseudomonadota</taxon>
        <taxon>Alphaproteobacteria</taxon>
        <taxon>Hyphomicrobiales</taxon>
        <taxon>Xanthobacteraceae</taxon>
        <taxon>Azorhizobium</taxon>
    </lineage>
</organism>
<dbReference type="AlphaFoldDB" id="A8HR40"/>
<evidence type="ECO:0000259" key="4">
    <source>
        <dbReference type="PROSITE" id="PS50240"/>
    </source>
</evidence>
<dbReference type="Pfam" id="PF00089">
    <property type="entry name" value="Trypsin"/>
    <property type="match status" value="1"/>
</dbReference>
<evidence type="ECO:0000313" key="5">
    <source>
        <dbReference type="EMBL" id="BAF87112.1"/>
    </source>
</evidence>
<reference evidence="5 6" key="4">
    <citation type="journal article" date="2009" name="Appl. Environ. Microbiol.">
        <title>Comparative genome-wide transcriptional profiling of Azorhizobium caulinodans ORS571 grown under free-living and symbiotic conditions.</title>
        <authorList>
            <person name="Tsukada S."/>
            <person name="Aono T."/>
            <person name="Akiba N."/>
            <person name="Lee KB."/>
            <person name="Liu CT."/>
            <person name="Toyazaki H."/>
            <person name="Oyaizu H."/>
        </authorList>
    </citation>
    <scope>NUCLEOTIDE SEQUENCE [LARGE SCALE GENOMIC DNA]</scope>
    <source>
        <strain evidence="6">ATCC 43989 / DSM 5975 / JCM 20966 / LMG 6465 / NBRC 14845 / NCIMB 13405 / ORS 571</strain>
    </source>
</reference>
<feature type="signal peptide" evidence="3">
    <location>
        <begin position="1"/>
        <end position="27"/>
    </location>
</feature>
<dbReference type="PROSITE" id="PS50240">
    <property type="entry name" value="TRYPSIN_DOM"/>
    <property type="match status" value="1"/>
</dbReference>
<dbReference type="InterPro" id="IPR009003">
    <property type="entry name" value="Peptidase_S1_PA"/>
</dbReference>
<reference evidence="5 6" key="1">
    <citation type="journal article" date="2007" name="Appl. Environ. Microbiol.">
        <title>Rhizobial factors required for stem nodule maturation and maintenance in Sesbania rostrata-Azorhizobium caulinodans ORS571 symbiosis.</title>
        <authorList>
            <person name="Suzuki S."/>
            <person name="Aono T."/>
            <person name="Lee KB."/>
            <person name="Suzuki T."/>
            <person name="Liu CT."/>
            <person name="Miwa H."/>
            <person name="Wakao S."/>
            <person name="Iki T."/>
            <person name="Oyaizu H."/>
        </authorList>
    </citation>
    <scope>NUCLEOTIDE SEQUENCE [LARGE SCALE GENOMIC DNA]</scope>
    <source>
        <strain evidence="6">ATCC 43989 / DSM 5975 / JCM 20966 / LMG 6465 / NBRC 14845 / NCIMB 13405 / ORS 571</strain>
    </source>
</reference>
<name>A8HR40_AZOC5</name>
<reference evidence="6" key="2">
    <citation type="submission" date="2007-04" db="EMBL/GenBank/DDBJ databases">
        <title>Complete genome sequence of the nitrogen-fixing bacterium Azorhizobium caulinodans ORS571.</title>
        <authorList>
            <person name="Lee K.B."/>
            <person name="Backer P.D."/>
            <person name="Aono T."/>
            <person name="Liu C.T."/>
            <person name="Suzuki S."/>
            <person name="Suzuki T."/>
            <person name="Kaneko T."/>
            <person name="Yamada M."/>
            <person name="Tabata S."/>
            <person name="Kupfer D.M."/>
            <person name="Najar F.Z."/>
            <person name="Wiley G.B."/>
            <person name="Roe B."/>
            <person name="Binnewies T."/>
            <person name="Ussery D."/>
            <person name="Vereecke D."/>
            <person name="Gevers D."/>
            <person name="Holsters M."/>
            <person name="Oyaizu H."/>
        </authorList>
    </citation>
    <scope>NUCLEOTIDE SEQUENCE [LARGE SCALE GENOMIC DNA]</scope>
    <source>
        <strain evidence="6">ATCC 43989 / DSM 5975 / JCM 20966 / LMG 6465 / NBRC 14845 / NCIMB 13405 / ORS 571</strain>
    </source>
</reference>
<dbReference type="SUPFAM" id="SSF50494">
    <property type="entry name" value="Trypsin-like serine proteases"/>
    <property type="match status" value="1"/>
</dbReference>
<evidence type="ECO:0000256" key="2">
    <source>
        <dbReference type="ARBA" id="ARBA00023157"/>
    </source>
</evidence>
<dbReference type="EMBL" id="AP009384">
    <property type="protein sequence ID" value="BAF87112.1"/>
    <property type="molecule type" value="Genomic_DNA"/>
</dbReference>
<dbReference type="RefSeq" id="WP_012169645.1">
    <property type="nucleotide sequence ID" value="NC_009937.1"/>
</dbReference>
<comment type="similarity">
    <text evidence="1">Belongs to the peptidase S1 family.</text>
</comment>
<keyword evidence="3" id="KW-0732">Signal</keyword>
<evidence type="ECO:0000256" key="3">
    <source>
        <dbReference type="SAM" id="SignalP"/>
    </source>
</evidence>
<dbReference type="InterPro" id="IPR043504">
    <property type="entry name" value="Peptidase_S1_PA_chymotrypsin"/>
</dbReference>
<dbReference type="InterPro" id="IPR001254">
    <property type="entry name" value="Trypsin_dom"/>
</dbReference>
<dbReference type="PRINTS" id="PR00722">
    <property type="entry name" value="CHYMOTRYPSIN"/>
</dbReference>
<dbReference type="Gene3D" id="2.40.10.10">
    <property type="entry name" value="Trypsin-like serine proteases"/>
    <property type="match status" value="1"/>
</dbReference>
<dbReference type="PROSITE" id="PS00134">
    <property type="entry name" value="TRYPSIN_HIS"/>
    <property type="match status" value="1"/>
</dbReference>
<dbReference type="InterPro" id="IPR018114">
    <property type="entry name" value="TRYPSIN_HIS"/>
</dbReference>
<dbReference type="Proteomes" id="UP000000270">
    <property type="component" value="Chromosome"/>
</dbReference>
<sequence>MLLRFLLSGGRPLGSALLCAGFLLAQAAPGHAVVGGRPGAAQGTSHTVMLVSTRGASCSGTALAQDLILTAAHCVAPPGSYAVAITGSGPPRLIPALRIVVHPGFDPDQFRNRHPTPDLALVKLASPLPPSFRPAALTQDNTLPQRGAEYLIAGYGMASDGADETAGTLRCTSLPTIGTTGGIMARLASPMSNAGACTGDSGGPAFVGNLLAGVIGWATGPNGARGCGGVTGITLVGLQRDWIEATARKLGSPVP</sequence>
<keyword evidence="2" id="KW-1015">Disulfide bond</keyword>
<dbReference type="InterPro" id="IPR001314">
    <property type="entry name" value="Peptidase_S1A"/>
</dbReference>
<dbReference type="SMART" id="SM00020">
    <property type="entry name" value="Tryp_SPc"/>
    <property type="match status" value="1"/>
</dbReference>
<reference evidence="5 6" key="5">
    <citation type="journal article" date="2010" name="Appl. Environ. Microbiol.">
        <title>phrR-like gene praR of Azorhizobium caulinodans ORS571 is essential for symbiosis with Sesbania rostrata and is involved in expression of reb genes.</title>
        <authorList>
            <person name="Akiba N."/>
            <person name="Aono T."/>
            <person name="Toyazaki H."/>
            <person name="Sato S."/>
            <person name="Oyaizu H."/>
        </authorList>
    </citation>
    <scope>NUCLEOTIDE SEQUENCE [LARGE SCALE GENOMIC DNA]</scope>
    <source>
        <strain evidence="6">ATCC 43989 / DSM 5975 / JCM 20966 / LMG 6465 / NBRC 14845 / NCIMB 13405 / ORS 571</strain>
    </source>
</reference>
<gene>
    <name evidence="5" type="ordered locus">AZC_1114</name>
</gene>
<feature type="domain" description="Peptidase S1" evidence="4">
    <location>
        <begin position="33"/>
        <end position="248"/>
    </location>
</feature>
<protein>
    <submittedName>
        <fullName evidence="5">Peptidase</fullName>
    </submittedName>
</protein>
<dbReference type="InterPro" id="IPR050430">
    <property type="entry name" value="Peptidase_S1"/>
</dbReference>
<feature type="chain" id="PRO_5002723813" evidence="3">
    <location>
        <begin position="28"/>
        <end position="255"/>
    </location>
</feature>